<feature type="region of interest" description="Disordered" evidence="1">
    <location>
        <begin position="352"/>
        <end position="430"/>
    </location>
</feature>
<evidence type="ECO:0000313" key="4">
    <source>
        <dbReference type="Proteomes" id="UP000757232"/>
    </source>
</evidence>
<feature type="region of interest" description="Disordered" evidence="1">
    <location>
        <begin position="206"/>
        <end position="230"/>
    </location>
</feature>
<sequence>MPDLEAYTMLLPSLVFYPRIHTTVQSIIFLVLLLTRHAYGFWILAHSSLTIDRLDPIVSPGQVSTHVHTVVGASSFGPTVSGENLLQSKCTTAHVQDDKSSYWAPQLYYRSENGSFTLVPILFVNTYYEQRAGQDGNVSAFPPGLRMVAGDPTRTTYDDNDPSNKAVNFVCLDYSGTSPESKEFPKTNCKDGLRAQVTFPSCWDGKNTDSDDHKSHMSYPEGGNPDNGECPQSHPIKVITLFHEWIFDVNKFEFKDGQKNWVFSYGDDVGYGFHADFVNGWKQDVLEAAIKECTGDLFANVQGCAPFVPSINEGVAQGCTIPSQVDEDVGKDHPIDALPGCNSVPMNMDATCSNSTTPAINGSGEASNSAGGSSSMSGASSGGTATASNTGSDASTGTAGSTTASPGSSSTISNSGSTTAPASMSITGST</sequence>
<dbReference type="PANTHER" id="PTHR43662:SF3">
    <property type="entry name" value="DOMAIN PROTEIN, PUTATIVE (AFU_ORTHOLOGUE AFUA_6G11970)-RELATED"/>
    <property type="match status" value="1"/>
</dbReference>
<name>A0A9Q5I497_SANBA</name>
<dbReference type="PANTHER" id="PTHR43662">
    <property type="match status" value="1"/>
</dbReference>
<accession>A0A9Q5I497</accession>
<dbReference type="AlphaFoldDB" id="A0A9Q5I497"/>
<feature type="compositionally biased region" description="Polar residues" evidence="1">
    <location>
        <begin position="421"/>
        <end position="430"/>
    </location>
</feature>
<evidence type="ECO:0000256" key="1">
    <source>
        <dbReference type="SAM" id="MobiDB-lite"/>
    </source>
</evidence>
<evidence type="ECO:0000313" key="3">
    <source>
        <dbReference type="EMBL" id="OCB91130.1"/>
    </source>
</evidence>
<feature type="compositionally biased region" description="Low complexity" evidence="1">
    <location>
        <begin position="361"/>
        <end position="420"/>
    </location>
</feature>
<gene>
    <name evidence="3" type="ORF">A7U60_g1612</name>
</gene>
<dbReference type="Pfam" id="PF09362">
    <property type="entry name" value="DUF1996"/>
    <property type="match status" value="1"/>
</dbReference>
<dbReference type="Proteomes" id="UP000757232">
    <property type="component" value="Unassembled WGS sequence"/>
</dbReference>
<keyword evidence="4" id="KW-1185">Reference proteome</keyword>
<protein>
    <recommendedName>
        <fullName evidence="2">DUF1996 domain-containing protein</fullName>
    </recommendedName>
</protein>
<proteinExistence type="predicted"/>
<feature type="domain" description="DUF1996" evidence="2">
    <location>
        <begin position="55"/>
        <end position="281"/>
    </location>
</feature>
<evidence type="ECO:0000259" key="2">
    <source>
        <dbReference type="Pfam" id="PF09362"/>
    </source>
</evidence>
<dbReference type="InterPro" id="IPR018535">
    <property type="entry name" value="DUF1996"/>
</dbReference>
<reference evidence="3" key="1">
    <citation type="submission" date="2016-06" db="EMBL/GenBank/DDBJ databases">
        <title>Draft Genome sequence of the fungus Inonotus baumii.</title>
        <authorList>
            <person name="Zhu H."/>
            <person name="Lin W."/>
        </authorList>
    </citation>
    <scope>NUCLEOTIDE SEQUENCE</scope>
    <source>
        <strain evidence="3">821</strain>
    </source>
</reference>
<comment type="caution">
    <text evidence="3">The sequence shown here is derived from an EMBL/GenBank/DDBJ whole genome shotgun (WGS) entry which is preliminary data.</text>
</comment>
<feature type="compositionally biased region" description="Basic and acidic residues" evidence="1">
    <location>
        <begin position="206"/>
        <end position="215"/>
    </location>
</feature>
<dbReference type="EMBL" id="LNZH02000104">
    <property type="protein sequence ID" value="OCB91130.1"/>
    <property type="molecule type" value="Genomic_DNA"/>
</dbReference>
<organism evidence="3 4">
    <name type="scientific">Sanghuangporus baumii</name>
    <name type="common">Phellinus baumii</name>
    <dbReference type="NCBI Taxonomy" id="108892"/>
    <lineage>
        <taxon>Eukaryota</taxon>
        <taxon>Fungi</taxon>
        <taxon>Dikarya</taxon>
        <taxon>Basidiomycota</taxon>
        <taxon>Agaricomycotina</taxon>
        <taxon>Agaricomycetes</taxon>
        <taxon>Hymenochaetales</taxon>
        <taxon>Hymenochaetaceae</taxon>
        <taxon>Sanghuangporus</taxon>
    </lineage>
</organism>
<dbReference type="OrthoDB" id="74764at2759"/>